<evidence type="ECO:0000256" key="4">
    <source>
        <dbReference type="ARBA" id="ARBA00022989"/>
    </source>
</evidence>
<evidence type="ECO:0000256" key="6">
    <source>
        <dbReference type="SAM" id="Coils"/>
    </source>
</evidence>
<evidence type="ECO:0000256" key="5">
    <source>
        <dbReference type="ARBA" id="ARBA00023136"/>
    </source>
</evidence>
<keyword evidence="5 7" id="KW-0472">Membrane</keyword>
<feature type="coiled-coil region" evidence="6">
    <location>
        <begin position="27"/>
        <end position="54"/>
    </location>
</feature>
<dbReference type="RefSeq" id="WP_022217293.1">
    <property type="nucleotide sequence ID" value="NZ_BLYL01000004.1"/>
</dbReference>
<proteinExistence type="inferred from homology"/>
<dbReference type="SUPFAM" id="SSF140478">
    <property type="entry name" value="LemA-like"/>
    <property type="match status" value="1"/>
</dbReference>
<comment type="subcellular location">
    <subcellularLocation>
        <location evidence="1">Membrane</location>
        <topology evidence="1">Single-pass membrane protein</topology>
    </subcellularLocation>
</comment>
<evidence type="ECO:0000256" key="3">
    <source>
        <dbReference type="ARBA" id="ARBA00022692"/>
    </source>
</evidence>
<dbReference type="AlphaFoldDB" id="A0AAI9K1U8"/>
<dbReference type="Proteomes" id="UP000660047">
    <property type="component" value="Unassembled WGS sequence"/>
</dbReference>
<reference evidence="8" key="1">
    <citation type="submission" date="2020-06" db="EMBL/GenBank/DDBJ databases">
        <title>Characterization of fructooligosaccharide metabolism and fructooligosaccharide-degrading enzymes in human commensal butyrate producers.</title>
        <authorList>
            <person name="Tanno H."/>
            <person name="Fujii T."/>
            <person name="Hirano K."/>
            <person name="Maeno S."/>
            <person name="Tonozuka T."/>
            <person name="Sakamoto M."/>
            <person name="Ohkuma M."/>
            <person name="Tochio T."/>
            <person name="Endo A."/>
        </authorList>
    </citation>
    <scope>NUCLEOTIDE SEQUENCE</scope>
    <source>
        <strain evidence="8">JCM 31265</strain>
    </source>
</reference>
<dbReference type="InterPro" id="IPR023353">
    <property type="entry name" value="LemA-like_dom_sf"/>
</dbReference>
<organism evidence="8 9">
    <name type="scientific">Coprococcus eutactus</name>
    <dbReference type="NCBI Taxonomy" id="33043"/>
    <lineage>
        <taxon>Bacteria</taxon>
        <taxon>Bacillati</taxon>
        <taxon>Bacillota</taxon>
        <taxon>Clostridia</taxon>
        <taxon>Lachnospirales</taxon>
        <taxon>Lachnospiraceae</taxon>
        <taxon>Coprococcus</taxon>
    </lineage>
</organism>
<sequence length="186" mass="20732">MFTILFSKGVLVFGVLVVIVLIFLAYVIKTANALKAAENKVRELDSDVDIALAKRYDLLTKQYAIVKSYMSYESENLITSIKLRKGMTPDEKTGVETLMKNASDQINAVVEAYPELTAGKNIEVLQNSCTNAEEHIQAARRLYNAGVTNYNNLCSQFPSSVVADITGHNMVEYFKTDSDKRSDVIF</sequence>
<dbReference type="Pfam" id="PF04011">
    <property type="entry name" value="LemA"/>
    <property type="match status" value="1"/>
</dbReference>
<comment type="similarity">
    <text evidence="2">Belongs to the LemA family.</text>
</comment>
<dbReference type="InterPro" id="IPR007156">
    <property type="entry name" value="MamQ_LemA"/>
</dbReference>
<name>A0AAI9K1U8_9FIRM</name>
<dbReference type="Gene3D" id="1.20.1440.20">
    <property type="entry name" value="LemA-like domain"/>
    <property type="match status" value="1"/>
</dbReference>
<dbReference type="EMBL" id="BLYL01000004">
    <property type="protein sequence ID" value="GFO94020.1"/>
    <property type="molecule type" value="Genomic_DNA"/>
</dbReference>
<gene>
    <name evidence="8" type="ORF">COEU31_10660</name>
</gene>
<evidence type="ECO:0000313" key="9">
    <source>
        <dbReference type="Proteomes" id="UP000660047"/>
    </source>
</evidence>
<comment type="caution">
    <text evidence="8">The sequence shown here is derived from an EMBL/GenBank/DDBJ whole genome shotgun (WGS) entry which is preliminary data.</text>
</comment>
<keyword evidence="4 7" id="KW-1133">Transmembrane helix</keyword>
<accession>A0AAI9K1U8</accession>
<dbReference type="GO" id="GO:0016020">
    <property type="term" value="C:membrane"/>
    <property type="evidence" value="ECO:0007669"/>
    <property type="project" value="UniProtKB-SubCell"/>
</dbReference>
<evidence type="ECO:0000256" key="2">
    <source>
        <dbReference type="ARBA" id="ARBA00008854"/>
    </source>
</evidence>
<dbReference type="PANTHER" id="PTHR34478">
    <property type="entry name" value="PROTEIN LEMA"/>
    <property type="match status" value="1"/>
</dbReference>
<evidence type="ECO:0000256" key="7">
    <source>
        <dbReference type="SAM" id="Phobius"/>
    </source>
</evidence>
<evidence type="ECO:0000256" key="1">
    <source>
        <dbReference type="ARBA" id="ARBA00004167"/>
    </source>
</evidence>
<dbReference type="PANTHER" id="PTHR34478:SF1">
    <property type="entry name" value="PROTEIN LEMA"/>
    <property type="match status" value="1"/>
</dbReference>
<evidence type="ECO:0000313" key="8">
    <source>
        <dbReference type="EMBL" id="GFO94020.1"/>
    </source>
</evidence>
<feature type="transmembrane region" description="Helical" evidence="7">
    <location>
        <begin position="6"/>
        <end position="28"/>
    </location>
</feature>
<keyword evidence="3 7" id="KW-0812">Transmembrane</keyword>
<protein>
    <submittedName>
        <fullName evidence="8">LemA family protein</fullName>
    </submittedName>
</protein>
<keyword evidence="6" id="KW-0175">Coiled coil</keyword>